<dbReference type="RefSeq" id="XP_028479855.1">
    <property type="nucleotide sequence ID" value="XM_028615998.1"/>
</dbReference>
<feature type="region of interest" description="Disordered" evidence="1">
    <location>
        <begin position="448"/>
        <end position="474"/>
    </location>
</feature>
<dbReference type="EMBL" id="RSCE01000001">
    <property type="protein sequence ID" value="RSH87647.1"/>
    <property type="molecule type" value="Genomic_DNA"/>
</dbReference>
<sequence>MGLGLFRRKTNSRTPTGTSSDAMVVQVRVLVDSGPSARDMFVIRVNADDDVSAIRDAVAAELGVASISLFKVSIPWQAHYEAGAYVERYGVPASLLSVFPGWNLDDPSQLAASGGLPLPAYINGSGSLRAPRRRGSGWPAGVKPKVGHWFPDGGCPDTISILARTASTSSLDWTRPPSVPITISARFASIDSDMRSKRSATATPVDSDDGVVLVDISPDSTVAEFKVALLLASSRPAPAGMLDALILWRIDMSKGDLAAIDATGGLTRGRRPTPYPATSAPPLLLADENAKVSDYLGDFRSNRSDPNAITISAWLNPLVATSLAARFDVPRFEYPMPPGIALPRQRLLPTRPLPMSSIYLESPSSFCIPPGDDNGTLAPPTAMLRCCSGGHEGQGLIGLGIFMSPTASVSDHGSSDDEAMSWPATPNFGDDEAAWVAAGPSPCTRMGEWTGADGTAADEDDDGEDSHALTPKMGQAQLYPVRSALML</sequence>
<keyword evidence="3" id="KW-1185">Reference proteome</keyword>
<evidence type="ECO:0000313" key="2">
    <source>
        <dbReference type="EMBL" id="RSH87647.1"/>
    </source>
</evidence>
<organism evidence="2 3">
    <name type="scientific">Apiotrichum porosum</name>
    <dbReference type="NCBI Taxonomy" id="105984"/>
    <lineage>
        <taxon>Eukaryota</taxon>
        <taxon>Fungi</taxon>
        <taxon>Dikarya</taxon>
        <taxon>Basidiomycota</taxon>
        <taxon>Agaricomycotina</taxon>
        <taxon>Tremellomycetes</taxon>
        <taxon>Trichosporonales</taxon>
        <taxon>Trichosporonaceae</taxon>
        <taxon>Apiotrichum</taxon>
    </lineage>
</organism>
<protein>
    <submittedName>
        <fullName evidence="2">Uncharacterized protein</fullName>
    </submittedName>
</protein>
<dbReference type="AlphaFoldDB" id="A0A427Y9M6"/>
<gene>
    <name evidence="2" type="ORF">EHS24_000160</name>
</gene>
<proteinExistence type="predicted"/>
<reference evidence="2 3" key="1">
    <citation type="submission" date="2018-11" db="EMBL/GenBank/DDBJ databases">
        <title>Genome sequence of Apiotrichum porosum DSM 27194.</title>
        <authorList>
            <person name="Aliyu H."/>
            <person name="Gorte O."/>
            <person name="Ochsenreither K."/>
        </authorList>
    </citation>
    <scope>NUCLEOTIDE SEQUENCE [LARGE SCALE GENOMIC DNA]</scope>
    <source>
        <strain evidence="2 3">DSM 27194</strain>
    </source>
</reference>
<accession>A0A427Y9M6</accession>
<dbReference type="OrthoDB" id="2585427at2759"/>
<evidence type="ECO:0000313" key="3">
    <source>
        <dbReference type="Proteomes" id="UP000279236"/>
    </source>
</evidence>
<dbReference type="GeneID" id="39584703"/>
<dbReference type="STRING" id="105984.A0A427Y9M6"/>
<comment type="caution">
    <text evidence="2">The sequence shown here is derived from an EMBL/GenBank/DDBJ whole genome shotgun (WGS) entry which is preliminary data.</text>
</comment>
<name>A0A427Y9M6_9TREE</name>
<evidence type="ECO:0000256" key="1">
    <source>
        <dbReference type="SAM" id="MobiDB-lite"/>
    </source>
</evidence>
<dbReference type="Proteomes" id="UP000279236">
    <property type="component" value="Unassembled WGS sequence"/>
</dbReference>